<dbReference type="AlphaFoldDB" id="A0A498NJZ5"/>
<reference evidence="2 4" key="1">
    <citation type="submission" date="2018-03" db="EMBL/GenBank/DDBJ databases">
        <title>Draft genome sequence of Rohu Carp (Labeo rohita).</title>
        <authorList>
            <person name="Das P."/>
            <person name="Kushwaha B."/>
            <person name="Joshi C.G."/>
            <person name="Kumar D."/>
            <person name="Nagpure N.S."/>
            <person name="Sahoo L."/>
            <person name="Das S.P."/>
            <person name="Bit A."/>
            <person name="Patnaik S."/>
            <person name="Meher P.K."/>
            <person name="Jayasankar P."/>
            <person name="Koringa P.G."/>
            <person name="Patel N.V."/>
            <person name="Hinsu A.T."/>
            <person name="Kumar R."/>
            <person name="Pandey M."/>
            <person name="Agarwal S."/>
            <person name="Srivastava S."/>
            <person name="Singh M."/>
            <person name="Iquebal M.A."/>
            <person name="Jaiswal S."/>
            <person name="Angadi U.B."/>
            <person name="Kumar N."/>
            <person name="Raza M."/>
            <person name="Shah T.M."/>
            <person name="Rai A."/>
            <person name="Jena J.K."/>
        </authorList>
    </citation>
    <scope>NUCLEOTIDE SEQUENCE [LARGE SCALE GENOMIC DNA]</scope>
    <source>
        <strain evidence="2">DASCIFA01</strain>
        <tissue evidence="2">Testis</tissue>
    </source>
</reference>
<gene>
    <name evidence="3" type="ORF">ROHU_002906</name>
    <name evidence="2" type="ORF">ROHU_004703</name>
    <name evidence="1" type="ORF">ROHU_028483</name>
</gene>
<accession>A0A498NJZ5</accession>
<dbReference type="EMBL" id="QBIY01011421">
    <property type="protein sequence ID" value="RXN32178.1"/>
    <property type="molecule type" value="Genomic_DNA"/>
</dbReference>
<keyword evidence="4" id="KW-1185">Reference proteome</keyword>
<dbReference type="EMBL" id="QBIY01008019">
    <property type="protein sequence ID" value="RXN36467.1"/>
    <property type="molecule type" value="Genomic_DNA"/>
</dbReference>
<evidence type="ECO:0000313" key="3">
    <source>
        <dbReference type="EMBL" id="RXN36467.1"/>
    </source>
</evidence>
<dbReference type="EMBL" id="QBIY01012873">
    <property type="protein sequence ID" value="RXN14858.1"/>
    <property type="molecule type" value="Genomic_DNA"/>
</dbReference>
<evidence type="ECO:0000313" key="1">
    <source>
        <dbReference type="EMBL" id="RXN14858.1"/>
    </source>
</evidence>
<evidence type="ECO:0000313" key="4">
    <source>
        <dbReference type="Proteomes" id="UP000290572"/>
    </source>
</evidence>
<organism evidence="2 4">
    <name type="scientific">Labeo rohita</name>
    <name type="common">Indian major carp</name>
    <name type="synonym">Cyprinus rohita</name>
    <dbReference type="NCBI Taxonomy" id="84645"/>
    <lineage>
        <taxon>Eukaryota</taxon>
        <taxon>Metazoa</taxon>
        <taxon>Chordata</taxon>
        <taxon>Craniata</taxon>
        <taxon>Vertebrata</taxon>
        <taxon>Euteleostomi</taxon>
        <taxon>Actinopterygii</taxon>
        <taxon>Neopterygii</taxon>
        <taxon>Teleostei</taxon>
        <taxon>Ostariophysi</taxon>
        <taxon>Cypriniformes</taxon>
        <taxon>Cyprinidae</taxon>
        <taxon>Labeoninae</taxon>
        <taxon>Labeonini</taxon>
        <taxon>Labeo</taxon>
    </lineage>
</organism>
<proteinExistence type="predicted"/>
<protein>
    <submittedName>
        <fullName evidence="2">Uncharacterized protein</fullName>
    </submittedName>
</protein>
<comment type="caution">
    <text evidence="2">The sequence shown here is derived from an EMBL/GenBank/DDBJ whole genome shotgun (WGS) entry which is preliminary data.</text>
</comment>
<evidence type="ECO:0000313" key="2">
    <source>
        <dbReference type="EMBL" id="RXN32178.1"/>
    </source>
</evidence>
<name>A0A498NJZ5_LABRO</name>
<dbReference type="Proteomes" id="UP000290572">
    <property type="component" value="Unassembled WGS sequence"/>
</dbReference>
<sequence>MVPEGRVSLMDGSMEVPIKILRDTGAVDSFILESVLPFSSQSETEELRREQILDSSLAELFTFALSDSDVPDVARAYFVQDGLLLRKWSPHGILDRPLS</sequence>